<dbReference type="PANTHER" id="PTHR35273:SF2">
    <property type="entry name" value="ALPHA-GALACTOSIDASE"/>
    <property type="match status" value="1"/>
</dbReference>
<keyword evidence="4" id="KW-1185">Reference proteome</keyword>
<feature type="region of interest" description="Disordered" evidence="1">
    <location>
        <begin position="1"/>
        <end position="70"/>
    </location>
</feature>
<dbReference type="Gene3D" id="3.20.20.70">
    <property type="entry name" value="Aldolase class I"/>
    <property type="match status" value="1"/>
</dbReference>
<dbReference type="InterPro" id="IPR017853">
    <property type="entry name" value="GH"/>
</dbReference>
<proteinExistence type="predicted"/>
<dbReference type="AlphaFoldDB" id="A0A4D4L4B3"/>
<dbReference type="Pfam" id="PF03537">
    <property type="entry name" value="Glyco_hydro_114"/>
    <property type="match status" value="1"/>
</dbReference>
<protein>
    <recommendedName>
        <fullName evidence="2">Glycoside-hydrolase family GH114 TIM-barrel domain-containing protein</fullName>
    </recommendedName>
</protein>
<comment type="caution">
    <text evidence="3">The sequence shown here is derived from an EMBL/GenBank/DDBJ whole genome shotgun (WGS) entry which is preliminary data.</text>
</comment>
<dbReference type="InterPro" id="IPR004352">
    <property type="entry name" value="GH114_TIM-barrel"/>
</dbReference>
<dbReference type="SUPFAM" id="SSF51445">
    <property type="entry name" value="(Trans)glycosidases"/>
    <property type="match status" value="1"/>
</dbReference>
<dbReference type="Proteomes" id="UP000301309">
    <property type="component" value="Unassembled WGS sequence"/>
</dbReference>
<sequence>MPRKRCAQPVGDPVPVPSPDTVARTADAVRGGDATRECWSSHASQPCRTPSPPLGPRVGGDGRRRGRRRRGRVHVLGSQRVRSGAAARPRWLRLPDRRGVHPAEGVDIVSRDRGDSPADGLYNICYVNAFQVQPGERDQWPDDLLLRDRNGDLVIDTKWKEPLLDIRTAEKRERVADKVDGWIDGCADKGFDAVEPDNYDSYERSKKLLTTAHAKAFMALLSEHAHGQGLAIAQKNTAELLPDRKAAGLDFAVVEECGEYDECGEFAKAYDDHVVVVEYGDEGFAKACEGWGDRLSVVRRDEDVSPAGGDGYVRETC</sequence>
<feature type="domain" description="Glycoside-hydrolase family GH114 TIM-barrel" evidence="2">
    <location>
        <begin position="102"/>
        <end position="304"/>
    </location>
</feature>
<evidence type="ECO:0000259" key="2">
    <source>
        <dbReference type="Pfam" id="PF03537"/>
    </source>
</evidence>
<evidence type="ECO:0000313" key="4">
    <source>
        <dbReference type="Proteomes" id="UP000301309"/>
    </source>
</evidence>
<dbReference type="InterPro" id="IPR013785">
    <property type="entry name" value="Aldolase_TIM"/>
</dbReference>
<gene>
    <name evidence="3" type="ORF">SVIO_034360</name>
</gene>
<evidence type="ECO:0000313" key="3">
    <source>
        <dbReference type="EMBL" id="GDY52813.1"/>
    </source>
</evidence>
<dbReference type="PANTHER" id="PTHR35273">
    <property type="entry name" value="ALPHA-1,4 POLYGALACTOSAMINIDASE, PUTATIVE (AFU_ORTHOLOGUE AFUA_3G07890)-RELATED"/>
    <property type="match status" value="1"/>
</dbReference>
<reference evidence="3 4" key="1">
    <citation type="journal article" date="2020" name="Int. J. Syst. Evol. Microbiol.">
        <title>Reclassification of Streptomyces castelarensis and Streptomyces sporoclivatus as later heterotypic synonyms of Streptomyces antimycoticus.</title>
        <authorList>
            <person name="Komaki H."/>
            <person name="Tamura T."/>
        </authorList>
    </citation>
    <scope>NUCLEOTIDE SEQUENCE [LARGE SCALE GENOMIC DNA]</scope>
    <source>
        <strain evidence="3 4">NBRC 13459</strain>
    </source>
</reference>
<evidence type="ECO:0000256" key="1">
    <source>
        <dbReference type="SAM" id="MobiDB-lite"/>
    </source>
</evidence>
<accession>A0A4D4L4B3</accession>
<name>A0A4D4L4B3_STRVO</name>
<dbReference type="EMBL" id="BJHW01000001">
    <property type="protein sequence ID" value="GDY52813.1"/>
    <property type="molecule type" value="Genomic_DNA"/>
</dbReference>
<organism evidence="3 4">
    <name type="scientific">Streptomyces violaceusniger</name>
    <dbReference type="NCBI Taxonomy" id="68280"/>
    <lineage>
        <taxon>Bacteria</taxon>
        <taxon>Bacillati</taxon>
        <taxon>Actinomycetota</taxon>
        <taxon>Actinomycetes</taxon>
        <taxon>Kitasatosporales</taxon>
        <taxon>Streptomycetaceae</taxon>
        <taxon>Streptomyces</taxon>
        <taxon>Streptomyces violaceusniger group</taxon>
    </lineage>
</organism>